<dbReference type="InterPro" id="IPR001851">
    <property type="entry name" value="ABC_transp_permease"/>
</dbReference>
<feature type="transmembrane region" description="Helical" evidence="6">
    <location>
        <begin position="20"/>
        <end position="40"/>
    </location>
</feature>
<evidence type="ECO:0000256" key="1">
    <source>
        <dbReference type="ARBA" id="ARBA00004651"/>
    </source>
</evidence>
<keyword evidence="2" id="KW-1003">Cell membrane</keyword>
<dbReference type="PANTHER" id="PTHR32196">
    <property type="entry name" value="ABC TRANSPORTER PERMEASE PROTEIN YPHD-RELATED-RELATED"/>
    <property type="match status" value="1"/>
</dbReference>
<dbReference type="AlphaFoldDB" id="A0A849A5K8"/>
<dbReference type="GO" id="GO:0005886">
    <property type="term" value="C:plasma membrane"/>
    <property type="evidence" value="ECO:0007669"/>
    <property type="project" value="UniProtKB-SubCell"/>
</dbReference>
<gene>
    <name evidence="7" type="ORF">HKD39_06395</name>
</gene>
<protein>
    <submittedName>
        <fullName evidence="7">ABC transporter permease</fullName>
    </submittedName>
</protein>
<evidence type="ECO:0000256" key="2">
    <source>
        <dbReference type="ARBA" id="ARBA00022475"/>
    </source>
</evidence>
<dbReference type="RefSeq" id="WP_171199054.1">
    <property type="nucleotide sequence ID" value="NZ_JABEND010000003.1"/>
</dbReference>
<accession>A0A849A5K8</accession>
<keyword evidence="8" id="KW-1185">Reference proteome</keyword>
<keyword evidence="4 6" id="KW-1133">Transmembrane helix</keyword>
<name>A0A849A5K8_9ACTN</name>
<organism evidence="7 8">
    <name type="scientific">Nakamurella aerolata</name>
    <dbReference type="NCBI Taxonomy" id="1656892"/>
    <lineage>
        <taxon>Bacteria</taxon>
        <taxon>Bacillati</taxon>
        <taxon>Actinomycetota</taxon>
        <taxon>Actinomycetes</taxon>
        <taxon>Nakamurellales</taxon>
        <taxon>Nakamurellaceae</taxon>
        <taxon>Nakamurella</taxon>
    </lineage>
</organism>
<dbReference type="Pfam" id="PF02653">
    <property type="entry name" value="BPD_transp_2"/>
    <property type="match status" value="1"/>
</dbReference>
<evidence type="ECO:0000256" key="6">
    <source>
        <dbReference type="SAM" id="Phobius"/>
    </source>
</evidence>
<evidence type="ECO:0000313" key="7">
    <source>
        <dbReference type="EMBL" id="NNG35347.1"/>
    </source>
</evidence>
<feature type="transmembrane region" description="Helical" evidence="6">
    <location>
        <begin position="226"/>
        <end position="249"/>
    </location>
</feature>
<feature type="transmembrane region" description="Helical" evidence="6">
    <location>
        <begin position="177"/>
        <end position="195"/>
    </location>
</feature>
<keyword evidence="3 6" id="KW-0812">Transmembrane</keyword>
<feature type="transmembrane region" description="Helical" evidence="6">
    <location>
        <begin position="52"/>
        <end position="73"/>
    </location>
</feature>
<feature type="transmembrane region" description="Helical" evidence="6">
    <location>
        <begin position="304"/>
        <end position="323"/>
    </location>
</feature>
<evidence type="ECO:0000313" key="8">
    <source>
        <dbReference type="Proteomes" id="UP000562984"/>
    </source>
</evidence>
<dbReference type="EMBL" id="JABEND010000003">
    <property type="protein sequence ID" value="NNG35347.1"/>
    <property type="molecule type" value="Genomic_DNA"/>
</dbReference>
<dbReference type="PANTHER" id="PTHR32196:SF72">
    <property type="entry name" value="RIBOSE IMPORT PERMEASE PROTEIN RBSC"/>
    <property type="match status" value="1"/>
</dbReference>
<dbReference type="CDD" id="cd06579">
    <property type="entry name" value="TM_PBP1_transp_AraH_like"/>
    <property type="match status" value="1"/>
</dbReference>
<proteinExistence type="predicted"/>
<feature type="transmembrane region" description="Helical" evidence="6">
    <location>
        <begin position="261"/>
        <end position="292"/>
    </location>
</feature>
<reference evidence="7 8" key="1">
    <citation type="submission" date="2020-05" db="EMBL/GenBank/DDBJ databases">
        <title>Nakamurella sp. DB0629 isolated from air conditioner.</title>
        <authorList>
            <person name="Kim D.H."/>
            <person name="Kim D.-U."/>
        </authorList>
    </citation>
    <scope>NUCLEOTIDE SEQUENCE [LARGE SCALE GENOMIC DNA]</scope>
    <source>
        <strain evidence="7 8">DB0629</strain>
    </source>
</reference>
<evidence type="ECO:0000256" key="5">
    <source>
        <dbReference type="ARBA" id="ARBA00023136"/>
    </source>
</evidence>
<sequence length="332" mass="34422">MTSAEVPVASGGMSDSVRLRLQQLGAFAGLIIIVIFFAIVSDNFFSYDNLVNNVLVSVVLVGILALGGTFVIITGGIDLSVGFGMGVMGMIAGRTLISMNLPLWLGILLTLLAGALIGFINGFNISILGMPPFIATLAMMLICQGLRIVLSDGGASIYFDKLPAFQDIANGELIPKVPNQVLVFIGAAIIAWILLNRTLLGRYTYAIGSNEAATALSGINTRKWKIIVYTVAGVFTGLAGIVSAARLGASPAAGTGYELQAIAAVVIGGTSLAGGSGTIVGTVIGALIIGVLNNGLQTMSVPQQWQYVILGVVILIAVYIDMLRKRSTSTLG</sequence>
<dbReference type="GO" id="GO:0022857">
    <property type="term" value="F:transmembrane transporter activity"/>
    <property type="evidence" value="ECO:0007669"/>
    <property type="project" value="InterPro"/>
</dbReference>
<dbReference type="Proteomes" id="UP000562984">
    <property type="component" value="Unassembled WGS sequence"/>
</dbReference>
<keyword evidence="5 6" id="KW-0472">Membrane</keyword>
<comment type="subcellular location">
    <subcellularLocation>
        <location evidence="1">Cell membrane</location>
        <topology evidence="1">Multi-pass membrane protein</topology>
    </subcellularLocation>
</comment>
<comment type="caution">
    <text evidence="7">The sequence shown here is derived from an EMBL/GenBank/DDBJ whole genome shotgun (WGS) entry which is preliminary data.</text>
</comment>
<evidence type="ECO:0000256" key="3">
    <source>
        <dbReference type="ARBA" id="ARBA00022692"/>
    </source>
</evidence>
<evidence type="ECO:0000256" key="4">
    <source>
        <dbReference type="ARBA" id="ARBA00022989"/>
    </source>
</evidence>